<dbReference type="SMART" id="SM00091">
    <property type="entry name" value="PAS"/>
    <property type="match status" value="2"/>
</dbReference>
<dbReference type="SMART" id="SM00267">
    <property type="entry name" value="GGDEF"/>
    <property type="match status" value="1"/>
</dbReference>
<dbReference type="NCBIfam" id="TIGR00254">
    <property type="entry name" value="GGDEF"/>
    <property type="match status" value="1"/>
</dbReference>
<dbReference type="PROSITE" id="PS50887">
    <property type="entry name" value="GGDEF"/>
    <property type="match status" value="1"/>
</dbReference>
<dbReference type="Pfam" id="PF13188">
    <property type="entry name" value="PAS_8"/>
    <property type="match status" value="1"/>
</dbReference>
<dbReference type="InterPro" id="IPR043128">
    <property type="entry name" value="Rev_trsase/Diguanyl_cyclase"/>
</dbReference>
<protein>
    <recommendedName>
        <fullName evidence="1">diguanylate cyclase</fullName>
        <ecNumber evidence="1">2.7.7.65</ecNumber>
    </recommendedName>
</protein>
<dbReference type="EC" id="2.7.7.65" evidence="1"/>
<dbReference type="GO" id="GO:0052621">
    <property type="term" value="F:diguanylate cyclase activity"/>
    <property type="evidence" value="ECO:0007669"/>
    <property type="project" value="UniProtKB-EC"/>
</dbReference>
<dbReference type="SUPFAM" id="SSF55781">
    <property type="entry name" value="GAF domain-like"/>
    <property type="match status" value="1"/>
</dbReference>
<dbReference type="GO" id="GO:0043709">
    <property type="term" value="P:cell adhesion involved in single-species biofilm formation"/>
    <property type="evidence" value="ECO:0007669"/>
    <property type="project" value="TreeGrafter"/>
</dbReference>
<dbReference type="InterPro" id="IPR035965">
    <property type="entry name" value="PAS-like_dom_sf"/>
</dbReference>
<dbReference type="NCBIfam" id="TIGR00229">
    <property type="entry name" value="sensory_box"/>
    <property type="match status" value="1"/>
</dbReference>
<organism evidence="4">
    <name type="scientific">Dictyoglomus thermophilum</name>
    <dbReference type="NCBI Taxonomy" id="14"/>
    <lineage>
        <taxon>Bacteria</taxon>
        <taxon>Pseudomonadati</taxon>
        <taxon>Dictyoglomota</taxon>
        <taxon>Dictyoglomia</taxon>
        <taxon>Dictyoglomales</taxon>
        <taxon>Dictyoglomaceae</taxon>
        <taxon>Dictyoglomus</taxon>
    </lineage>
</organism>
<dbReference type="RefSeq" id="WP_149122384.1">
    <property type="nucleotide sequence ID" value="NZ_VTFL01000001.1"/>
</dbReference>
<dbReference type="SUPFAM" id="SSF55073">
    <property type="entry name" value="Nucleotide cyclase"/>
    <property type="match status" value="1"/>
</dbReference>
<dbReference type="EMBL" id="DTDV01000022">
    <property type="protein sequence ID" value="HGK24432.1"/>
    <property type="molecule type" value="Genomic_DNA"/>
</dbReference>
<accession>A0A7V3ZK21</accession>
<evidence type="ECO:0000256" key="1">
    <source>
        <dbReference type="ARBA" id="ARBA00012528"/>
    </source>
</evidence>
<dbReference type="InterPro" id="IPR050469">
    <property type="entry name" value="Diguanylate_Cyclase"/>
</dbReference>
<name>A0A7V3ZK21_DICTH</name>
<dbReference type="Gene3D" id="3.30.450.40">
    <property type="match status" value="1"/>
</dbReference>
<dbReference type="Gene3D" id="3.30.450.20">
    <property type="entry name" value="PAS domain"/>
    <property type="match status" value="2"/>
</dbReference>
<evidence type="ECO:0000259" key="3">
    <source>
        <dbReference type="PROSITE" id="PS50887"/>
    </source>
</evidence>
<dbReference type="Gene3D" id="3.30.70.270">
    <property type="match status" value="1"/>
</dbReference>
<dbReference type="CDD" id="cd01949">
    <property type="entry name" value="GGDEF"/>
    <property type="match status" value="1"/>
</dbReference>
<dbReference type="SUPFAM" id="SSF55785">
    <property type="entry name" value="PYP-like sensor domain (PAS domain)"/>
    <property type="match status" value="1"/>
</dbReference>
<sequence length="557" mass="65209">MDFFQWVKSKDLFLSWISNELDYPVFFTDDKLRLIFYNKSFESFFNLRNQKVTNRLLFEILPQLNEKAIYYSKALKGEKIVLDEDFEEIKITPVSSEGRVIGTVTEILNKTEDIIFQNIFSLIKSFNKKDTKELEKEIFKSILKTFKAKFGCVALIDNGNLNIRHCSEPIEVELRKEDDRYPFYHVINKEKILYYPDMRKTNVRSVTLKTLSAIAIPLKKSNSLFGVLLLEFKERDPLDDKLISYLEGFSSYLSGIIFENILWENYKELEDRYRLLAEQSLIGVFISQEDKMVYVNPQLVEILGYPFQLDSIMDFLKIISEEDKGKFLHRIRVLKERKLDYIIDEFKGIRKIDGKEVYFELCAVNTLYKGKPAILGTILDITYRKQLEEELKKISNTDSLTGLYNRRGFITLAEHTMSLAKRLRKNLILIFIDLDNMKWINDNLGHNVGDLALKETADILKKTFRENDLIARIGGDEFVVLGVVEKEEDKDEVLNRLRAKVEASNERKDRNFKLSLSIGTVFHTPDSNYSIEELLEIADKLMYEEKKKKKQAGINNF</sequence>
<comment type="caution">
    <text evidence="4">The sequence shown here is derived from an EMBL/GenBank/DDBJ whole genome shotgun (WGS) entry which is preliminary data.</text>
</comment>
<dbReference type="Pfam" id="PF00990">
    <property type="entry name" value="GGDEF"/>
    <property type="match status" value="1"/>
</dbReference>
<dbReference type="Pfam" id="PF13426">
    <property type="entry name" value="PAS_9"/>
    <property type="match status" value="1"/>
</dbReference>
<dbReference type="GO" id="GO:0005886">
    <property type="term" value="C:plasma membrane"/>
    <property type="evidence" value="ECO:0007669"/>
    <property type="project" value="TreeGrafter"/>
</dbReference>
<reference evidence="4" key="1">
    <citation type="journal article" date="2020" name="mSystems">
        <title>Genome- and Community-Level Interaction Insights into Carbon Utilization and Element Cycling Functions of Hydrothermarchaeota in Hydrothermal Sediment.</title>
        <authorList>
            <person name="Zhou Z."/>
            <person name="Liu Y."/>
            <person name="Xu W."/>
            <person name="Pan J."/>
            <person name="Luo Z.H."/>
            <person name="Li M."/>
        </authorList>
    </citation>
    <scope>NUCLEOTIDE SEQUENCE [LARGE SCALE GENOMIC DNA]</scope>
    <source>
        <strain evidence="4">SpSt-70</strain>
    </source>
</reference>
<proteinExistence type="predicted"/>
<comment type="catalytic activity">
    <reaction evidence="2">
        <text>2 GTP = 3',3'-c-di-GMP + 2 diphosphate</text>
        <dbReference type="Rhea" id="RHEA:24898"/>
        <dbReference type="ChEBI" id="CHEBI:33019"/>
        <dbReference type="ChEBI" id="CHEBI:37565"/>
        <dbReference type="ChEBI" id="CHEBI:58805"/>
        <dbReference type="EC" id="2.7.7.65"/>
    </reaction>
</comment>
<evidence type="ECO:0000313" key="4">
    <source>
        <dbReference type="EMBL" id="HGK24432.1"/>
    </source>
</evidence>
<evidence type="ECO:0000256" key="2">
    <source>
        <dbReference type="ARBA" id="ARBA00034247"/>
    </source>
</evidence>
<dbReference type="InterPro" id="IPR029787">
    <property type="entry name" value="Nucleotide_cyclase"/>
</dbReference>
<dbReference type="FunFam" id="3.30.70.270:FF:000044">
    <property type="entry name" value="Diguanylate cyclase (GGDEF)-like protein"/>
    <property type="match status" value="1"/>
</dbReference>
<dbReference type="GO" id="GO:1902201">
    <property type="term" value="P:negative regulation of bacterial-type flagellum-dependent cell motility"/>
    <property type="evidence" value="ECO:0007669"/>
    <property type="project" value="TreeGrafter"/>
</dbReference>
<feature type="domain" description="GGDEF" evidence="3">
    <location>
        <begin position="425"/>
        <end position="557"/>
    </location>
</feature>
<dbReference type="AlphaFoldDB" id="A0A7V3ZK21"/>
<dbReference type="PANTHER" id="PTHR45138:SF9">
    <property type="entry name" value="DIGUANYLATE CYCLASE DGCM-RELATED"/>
    <property type="match status" value="1"/>
</dbReference>
<dbReference type="InterPro" id="IPR000014">
    <property type="entry name" value="PAS"/>
</dbReference>
<dbReference type="PANTHER" id="PTHR45138">
    <property type="entry name" value="REGULATORY COMPONENTS OF SENSORY TRANSDUCTION SYSTEM"/>
    <property type="match status" value="1"/>
</dbReference>
<dbReference type="InterPro" id="IPR000160">
    <property type="entry name" value="GGDEF_dom"/>
</dbReference>
<dbReference type="InterPro" id="IPR029016">
    <property type="entry name" value="GAF-like_dom_sf"/>
</dbReference>
<gene>
    <name evidence="4" type="ORF">ENU78_08445</name>
</gene>